<dbReference type="GeneID" id="92377003"/>
<comment type="catalytic activity">
    <reaction evidence="9">
        <text>L-threonyl-[protein] + ATP = O-phospho-L-threonyl-[protein] + ADP + H(+)</text>
        <dbReference type="Rhea" id="RHEA:46608"/>
        <dbReference type="Rhea" id="RHEA-COMP:11060"/>
        <dbReference type="Rhea" id="RHEA-COMP:11605"/>
        <dbReference type="ChEBI" id="CHEBI:15378"/>
        <dbReference type="ChEBI" id="CHEBI:30013"/>
        <dbReference type="ChEBI" id="CHEBI:30616"/>
        <dbReference type="ChEBI" id="CHEBI:61977"/>
        <dbReference type="ChEBI" id="CHEBI:456216"/>
        <dbReference type="EC" id="2.7.11.22"/>
    </reaction>
</comment>
<dbReference type="InterPro" id="IPR008271">
    <property type="entry name" value="Ser/Thr_kinase_AS"/>
</dbReference>
<organism evidence="17 18">
    <name type="scientific">Trypanosoma equiperdum</name>
    <dbReference type="NCBI Taxonomy" id="5694"/>
    <lineage>
        <taxon>Eukaryota</taxon>
        <taxon>Discoba</taxon>
        <taxon>Euglenozoa</taxon>
        <taxon>Kinetoplastea</taxon>
        <taxon>Metakinetoplastina</taxon>
        <taxon>Trypanosomatida</taxon>
        <taxon>Trypanosomatidae</taxon>
        <taxon>Trypanosoma</taxon>
    </lineage>
</organism>
<dbReference type="GO" id="GO:0007165">
    <property type="term" value="P:signal transduction"/>
    <property type="evidence" value="ECO:0007669"/>
    <property type="project" value="TreeGrafter"/>
</dbReference>
<dbReference type="GO" id="GO:0106310">
    <property type="term" value="F:protein serine kinase activity"/>
    <property type="evidence" value="ECO:0007669"/>
    <property type="project" value="RHEA"/>
</dbReference>
<dbReference type="FunFam" id="1.10.510.10:FF:000574">
    <property type="entry name" value="Cell division related protein kinase 2"/>
    <property type="match status" value="1"/>
</dbReference>
<accession>A0A1G4IGF7</accession>
<dbReference type="EMBL" id="CZPT02001632">
    <property type="protein sequence ID" value="SCU71482.1"/>
    <property type="molecule type" value="Genomic_DNA"/>
</dbReference>
<dbReference type="GO" id="GO:0010468">
    <property type="term" value="P:regulation of gene expression"/>
    <property type="evidence" value="ECO:0007669"/>
    <property type="project" value="TreeGrafter"/>
</dbReference>
<dbReference type="RefSeq" id="XP_067082144.1">
    <property type="nucleotide sequence ID" value="XM_067226043.1"/>
</dbReference>
<keyword evidence="6 13" id="KW-0547">Nucleotide-binding</keyword>
<name>A0A1G4IGF7_TRYEQ</name>
<keyword evidence="4" id="KW-0597">Phosphoprotein</keyword>
<evidence type="ECO:0000256" key="11">
    <source>
        <dbReference type="ARBA" id="ARBA00059987"/>
    </source>
</evidence>
<evidence type="ECO:0000256" key="6">
    <source>
        <dbReference type="ARBA" id="ARBA00022741"/>
    </source>
</evidence>
<evidence type="ECO:0000313" key="17">
    <source>
        <dbReference type="EMBL" id="SCU71482.1"/>
    </source>
</evidence>
<dbReference type="InterPro" id="IPR017441">
    <property type="entry name" value="Protein_kinase_ATP_BS"/>
</dbReference>
<evidence type="ECO:0000256" key="10">
    <source>
        <dbReference type="ARBA" id="ARBA00048367"/>
    </source>
</evidence>
<evidence type="ECO:0000256" key="2">
    <source>
        <dbReference type="ARBA" id="ARBA00012425"/>
    </source>
</evidence>
<dbReference type="AlphaFoldDB" id="A0A1G4IGF7"/>
<keyword evidence="3 14" id="KW-0723">Serine/threonine-protein kinase</keyword>
<evidence type="ECO:0000256" key="15">
    <source>
        <dbReference type="SAM" id="MobiDB-lite"/>
    </source>
</evidence>
<dbReference type="GO" id="GO:0030332">
    <property type="term" value="F:cyclin binding"/>
    <property type="evidence" value="ECO:0007669"/>
    <property type="project" value="TreeGrafter"/>
</dbReference>
<evidence type="ECO:0000256" key="9">
    <source>
        <dbReference type="ARBA" id="ARBA00047811"/>
    </source>
</evidence>
<dbReference type="GO" id="GO:0010389">
    <property type="term" value="P:regulation of G2/M transition of mitotic cell cycle"/>
    <property type="evidence" value="ECO:0007669"/>
    <property type="project" value="TreeGrafter"/>
</dbReference>
<evidence type="ECO:0000256" key="13">
    <source>
        <dbReference type="PROSITE-ProRule" id="PRU10141"/>
    </source>
</evidence>
<comment type="caution">
    <text evidence="17">The sequence shown here is derived from an EMBL/GenBank/DDBJ whole genome shotgun (WGS) entry which is preliminary data.</text>
</comment>
<reference evidence="17" key="1">
    <citation type="submission" date="2016-09" db="EMBL/GenBank/DDBJ databases">
        <authorList>
            <person name="Hebert L."/>
            <person name="Moumen B."/>
        </authorList>
    </citation>
    <scope>NUCLEOTIDE SEQUENCE [LARGE SCALE GENOMIC DNA]</scope>
    <source>
        <strain evidence="17">OVI</strain>
    </source>
</reference>
<evidence type="ECO:0000256" key="7">
    <source>
        <dbReference type="ARBA" id="ARBA00022777"/>
    </source>
</evidence>
<dbReference type="VEuPathDB" id="TriTrypDB:TEOVI_000306300"/>
<evidence type="ECO:0000256" key="12">
    <source>
        <dbReference type="ARBA" id="ARBA00064639"/>
    </source>
</evidence>
<dbReference type="Pfam" id="PF00069">
    <property type="entry name" value="Pkinase"/>
    <property type="match status" value="1"/>
</dbReference>
<evidence type="ECO:0000256" key="14">
    <source>
        <dbReference type="RuleBase" id="RU000304"/>
    </source>
</evidence>
<dbReference type="SMART" id="SM00220">
    <property type="entry name" value="S_TKc"/>
    <property type="match status" value="1"/>
</dbReference>
<dbReference type="GO" id="GO:0005634">
    <property type="term" value="C:nucleus"/>
    <property type="evidence" value="ECO:0007669"/>
    <property type="project" value="TreeGrafter"/>
</dbReference>
<feature type="region of interest" description="Disordered" evidence="15">
    <location>
        <begin position="1"/>
        <end position="44"/>
    </location>
</feature>
<evidence type="ECO:0000256" key="8">
    <source>
        <dbReference type="ARBA" id="ARBA00022840"/>
    </source>
</evidence>
<dbReference type="PROSITE" id="PS00107">
    <property type="entry name" value="PROTEIN_KINASE_ATP"/>
    <property type="match status" value="1"/>
</dbReference>
<protein>
    <recommendedName>
        <fullName evidence="2">cyclin-dependent kinase</fullName>
        <ecNumber evidence="2">2.7.11.22</ecNumber>
    </recommendedName>
</protein>
<sequence>MQVQVQEGQTACDGSLRPLPSAGPASFVPRSLRPAPLRGTSTPDRYSRIEKVGEGSYGIVYKCHDNFTGRTVAMKRIPLIVNDGGVPSTAVREVSLLRELNHPYVVRLLDVVLHEAKLLLIFEYMEQDLQGMLKQRNTAFVGGKLRRIMFQLLLGLHECHSRRFVHRDIKPSNILIDRKESVVKLADFGLGRAFRVPLQTYTTEVMTLWYRAPEVLLGDKQYLPAVDVWSMGCVFAELARRRSLFAGDTAINQLFSIFQLLGTPTEATWRGVTSLPHHNVNFPRWTAKPLRTAVPALDDDGVDLLRRMLCYNPRERITAYEALQHSYFDEVREEEVEKLMRFNGA</sequence>
<dbReference type="PANTHER" id="PTHR24056:SF527">
    <property type="entry name" value="CELL DIVISION CONTROL PROTEIN 2 HOMOLOG 2"/>
    <property type="match status" value="1"/>
</dbReference>
<dbReference type="InterPro" id="IPR011009">
    <property type="entry name" value="Kinase-like_dom_sf"/>
</dbReference>
<evidence type="ECO:0000256" key="4">
    <source>
        <dbReference type="ARBA" id="ARBA00022553"/>
    </source>
</evidence>
<dbReference type="EC" id="2.7.11.22" evidence="2"/>
<dbReference type="SUPFAM" id="SSF56112">
    <property type="entry name" value="Protein kinase-like (PK-like)"/>
    <property type="match status" value="1"/>
</dbReference>
<dbReference type="GO" id="GO:0004693">
    <property type="term" value="F:cyclin-dependent protein serine/threonine kinase activity"/>
    <property type="evidence" value="ECO:0007669"/>
    <property type="project" value="UniProtKB-EC"/>
</dbReference>
<dbReference type="Gene3D" id="1.10.510.10">
    <property type="entry name" value="Transferase(Phosphotransferase) domain 1"/>
    <property type="match status" value="1"/>
</dbReference>
<dbReference type="GO" id="GO:0000307">
    <property type="term" value="C:cyclin-dependent protein kinase holoenzyme complex"/>
    <property type="evidence" value="ECO:0007669"/>
    <property type="project" value="TreeGrafter"/>
</dbReference>
<proteinExistence type="inferred from homology"/>
<dbReference type="SMR" id="A0A1G4IGF7"/>
<evidence type="ECO:0000256" key="5">
    <source>
        <dbReference type="ARBA" id="ARBA00022679"/>
    </source>
</evidence>
<dbReference type="InterPro" id="IPR050108">
    <property type="entry name" value="CDK"/>
</dbReference>
<evidence type="ECO:0000259" key="16">
    <source>
        <dbReference type="PROSITE" id="PS50011"/>
    </source>
</evidence>
<dbReference type="Proteomes" id="UP000195570">
    <property type="component" value="Unassembled WGS sequence"/>
</dbReference>
<keyword evidence="18" id="KW-1185">Reference proteome</keyword>
<dbReference type="PROSITE" id="PS50011">
    <property type="entry name" value="PROTEIN_KINASE_DOM"/>
    <property type="match status" value="1"/>
</dbReference>
<dbReference type="PANTHER" id="PTHR24056">
    <property type="entry name" value="CELL DIVISION PROTEIN KINASE"/>
    <property type="match status" value="1"/>
</dbReference>
<comment type="catalytic activity">
    <reaction evidence="10">
        <text>L-seryl-[protein] + ATP = O-phospho-L-seryl-[protein] + ADP + H(+)</text>
        <dbReference type="Rhea" id="RHEA:17989"/>
        <dbReference type="Rhea" id="RHEA-COMP:9863"/>
        <dbReference type="Rhea" id="RHEA-COMP:11604"/>
        <dbReference type="ChEBI" id="CHEBI:15378"/>
        <dbReference type="ChEBI" id="CHEBI:29999"/>
        <dbReference type="ChEBI" id="CHEBI:30616"/>
        <dbReference type="ChEBI" id="CHEBI:83421"/>
        <dbReference type="ChEBI" id="CHEBI:456216"/>
        <dbReference type="EC" id="2.7.11.22"/>
    </reaction>
</comment>
<feature type="domain" description="Protein kinase" evidence="16">
    <location>
        <begin position="46"/>
        <end position="328"/>
    </location>
</feature>
<feature type="binding site" evidence="13">
    <location>
        <position position="75"/>
    </location>
    <ligand>
        <name>ATP</name>
        <dbReference type="ChEBI" id="CHEBI:30616"/>
    </ligand>
</feature>
<keyword evidence="7 17" id="KW-0418">Kinase</keyword>
<dbReference type="Gene3D" id="3.30.200.20">
    <property type="entry name" value="Phosphorylase Kinase, domain 1"/>
    <property type="match status" value="1"/>
</dbReference>
<evidence type="ECO:0000313" key="18">
    <source>
        <dbReference type="Proteomes" id="UP000195570"/>
    </source>
</evidence>
<keyword evidence="5 17" id="KW-0808">Transferase</keyword>
<dbReference type="FunFam" id="3.30.200.20:FF:000396">
    <property type="entry name" value="Cdc2-related kinase 2, putative"/>
    <property type="match status" value="1"/>
</dbReference>
<dbReference type="CDD" id="cd07829">
    <property type="entry name" value="STKc_CDK_like"/>
    <property type="match status" value="1"/>
</dbReference>
<gene>
    <name evidence="17" type="ORF">TEOVI_000306300</name>
</gene>
<dbReference type="GO" id="GO:0005737">
    <property type="term" value="C:cytoplasm"/>
    <property type="evidence" value="ECO:0007669"/>
    <property type="project" value="TreeGrafter"/>
</dbReference>
<dbReference type="GO" id="GO:0000082">
    <property type="term" value="P:G1/S transition of mitotic cell cycle"/>
    <property type="evidence" value="ECO:0007669"/>
    <property type="project" value="TreeGrafter"/>
</dbReference>
<dbReference type="InterPro" id="IPR000719">
    <property type="entry name" value="Prot_kinase_dom"/>
</dbReference>
<comment type="subunit">
    <text evidence="12">Forms a stable but non-covalent complex with a regulatory subunit and with a cyclin.</text>
</comment>
<evidence type="ECO:0000256" key="1">
    <source>
        <dbReference type="ARBA" id="ARBA00006485"/>
    </source>
</evidence>
<dbReference type="PROSITE" id="PS00108">
    <property type="entry name" value="PROTEIN_KINASE_ST"/>
    <property type="match status" value="1"/>
</dbReference>
<keyword evidence="8 13" id="KW-0067">ATP-binding</keyword>
<comment type="similarity">
    <text evidence="1">Belongs to the protein kinase superfamily. CMGC Ser/Thr protein kinase family. CDC2/CDKX subfamily.</text>
</comment>
<comment type="function">
    <text evidence="11">Probably involved in the control of the cell cycle.</text>
</comment>
<dbReference type="GO" id="GO:0005524">
    <property type="term" value="F:ATP binding"/>
    <property type="evidence" value="ECO:0007669"/>
    <property type="project" value="UniProtKB-UniRule"/>
</dbReference>
<evidence type="ECO:0000256" key="3">
    <source>
        <dbReference type="ARBA" id="ARBA00022527"/>
    </source>
</evidence>